<proteinExistence type="predicted"/>
<dbReference type="Pfam" id="PF06570">
    <property type="entry name" value="DUF1129"/>
    <property type="match status" value="1"/>
</dbReference>
<dbReference type="InterPro" id="IPR009214">
    <property type="entry name" value="DUF1129"/>
</dbReference>
<dbReference type="PIRSF" id="PIRSF033111">
    <property type="entry name" value="UCP033111"/>
    <property type="match status" value="1"/>
</dbReference>
<organism evidence="2 3">
    <name type="scientific">Vagococcus fluvialis</name>
    <dbReference type="NCBI Taxonomy" id="2738"/>
    <lineage>
        <taxon>Bacteria</taxon>
        <taxon>Bacillati</taxon>
        <taxon>Bacillota</taxon>
        <taxon>Bacilli</taxon>
        <taxon>Lactobacillales</taxon>
        <taxon>Enterococcaceae</taxon>
        <taxon>Vagococcus</taxon>
    </lineage>
</organism>
<evidence type="ECO:0000313" key="2">
    <source>
        <dbReference type="EMBL" id="RST99676.1"/>
    </source>
</evidence>
<reference evidence="2 3" key="1">
    <citation type="submission" date="2017-05" db="EMBL/GenBank/DDBJ databases">
        <title>Vagococcus spp. assemblies.</title>
        <authorList>
            <person name="Gulvik C.A."/>
        </authorList>
    </citation>
    <scope>NUCLEOTIDE SEQUENCE [LARGE SCALE GENOMIC DNA]</scope>
    <source>
        <strain evidence="2 3">NCFB 2497</strain>
    </source>
</reference>
<sequence>MEESREELQQKVAQNRELMPQLTKKNDQFIFDLNKALEGSDISEEKKVLAMNDMLTKLIEGQKTGVTAKQLYGTPTDAIETIVNTPEPMPEMSFGKIMLDNFLMLFTFLTVITSLLALFSKTGTGSTQGIVSLILGGISGAFSFYLIYRYIYVYDEPGADRSKRPGAFKTGGIMAVSFLPWFLIMGISAFLPPAINPVLDPVLTLALGAASFGLRYWLKKKYKLQGTMFMRS</sequence>
<dbReference type="AlphaFoldDB" id="A0A369ASL8"/>
<dbReference type="OrthoDB" id="2360056at2"/>
<name>A0A369ASL8_9ENTE</name>
<comment type="caution">
    <text evidence="2">The sequence shown here is derived from an EMBL/GenBank/DDBJ whole genome shotgun (WGS) entry which is preliminary data.</text>
</comment>
<keyword evidence="1" id="KW-0472">Membrane</keyword>
<dbReference type="EMBL" id="NGJX01000014">
    <property type="protein sequence ID" value="RST99676.1"/>
    <property type="molecule type" value="Genomic_DNA"/>
</dbReference>
<dbReference type="RefSeq" id="WP_086340768.1">
    <property type="nucleotide sequence ID" value="NZ_CP081461.1"/>
</dbReference>
<feature type="transmembrane region" description="Helical" evidence="1">
    <location>
        <begin position="131"/>
        <end position="151"/>
    </location>
</feature>
<dbReference type="Proteomes" id="UP000288197">
    <property type="component" value="Unassembled WGS sequence"/>
</dbReference>
<keyword evidence="3" id="KW-1185">Reference proteome</keyword>
<evidence type="ECO:0000313" key="3">
    <source>
        <dbReference type="Proteomes" id="UP000288197"/>
    </source>
</evidence>
<keyword evidence="1" id="KW-0812">Transmembrane</keyword>
<feature type="transmembrane region" description="Helical" evidence="1">
    <location>
        <begin position="201"/>
        <end position="218"/>
    </location>
</feature>
<keyword evidence="1" id="KW-1133">Transmembrane helix</keyword>
<feature type="transmembrane region" description="Helical" evidence="1">
    <location>
        <begin position="102"/>
        <end position="119"/>
    </location>
</feature>
<protein>
    <submittedName>
        <fullName evidence="2">Uncharacterized protein</fullName>
    </submittedName>
</protein>
<gene>
    <name evidence="2" type="ORF">CBF32_11590</name>
</gene>
<evidence type="ECO:0000256" key="1">
    <source>
        <dbReference type="SAM" id="Phobius"/>
    </source>
</evidence>
<accession>A0A369ASL8</accession>
<feature type="transmembrane region" description="Helical" evidence="1">
    <location>
        <begin position="172"/>
        <end position="195"/>
    </location>
</feature>
<dbReference type="GeneID" id="63147310"/>